<dbReference type="InterPro" id="IPR017853">
    <property type="entry name" value="GH"/>
</dbReference>
<keyword evidence="3" id="KW-0326">Glycosidase</keyword>
<dbReference type="Pfam" id="PF00703">
    <property type="entry name" value="Glyco_hydro_2"/>
    <property type="match status" value="1"/>
</dbReference>
<dbReference type="EMBL" id="RCZC01000007">
    <property type="protein sequence ID" value="TPG49352.1"/>
    <property type="molecule type" value="Genomic_DNA"/>
</dbReference>
<dbReference type="InterPro" id="IPR021720">
    <property type="entry name" value="Malectin_dom"/>
</dbReference>
<feature type="chain" id="PRO_5021460191" evidence="4">
    <location>
        <begin position="27"/>
        <end position="907"/>
    </location>
</feature>
<dbReference type="SUPFAM" id="SSF51445">
    <property type="entry name" value="(Trans)glycosidases"/>
    <property type="match status" value="1"/>
</dbReference>
<organism evidence="9 10">
    <name type="scientific">Sphingomonas glacialis</name>
    <dbReference type="NCBI Taxonomy" id="658225"/>
    <lineage>
        <taxon>Bacteria</taxon>
        <taxon>Pseudomonadati</taxon>
        <taxon>Pseudomonadota</taxon>
        <taxon>Alphaproteobacteria</taxon>
        <taxon>Sphingomonadales</taxon>
        <taxon>Sphingomonadaceae</taxon>
        <taxon>Sphingomonas</taxon>
    </lineage>
</organism>
<dbReference type="Pfam" id="PF02837">
    <property type="entry name" value="Glyco_hydro_2_N"/>
    <property type="match status" value="1"/>
</dbReference>
<evidence type="ECO:0000259" key="8">
    <source>
        <dbReference type="Pfam" id="PF11721"/>
    </source>
</evidence>
<dbReference type="Proteomes" id="UP000319931">
    <property type="component" value="Unassembled WGS sequence"/>
</dbReference>
<gene>
    <name evidence="9" type="ORF">EAH76_18550</name>
</gene>
<evidence type="ECO:0000259" key="5">
    <source>
        <dbReference type="Pfam" id="PF00703"/>
    </source>
</evidence>
<comment type="caution">
    <text evidence="9">The sequence shown here is derived from an EMBL/GenBank/DDBJ whole genome shotgun (WGS) entry which is preliminary data.</text>
</comment>
<dbReference type="InterPro" id="IPR051913">
    <property type="entry name" value="GH2_Domain-Containing"/>
</dbReference>
<evidence type="ECO:0000256" key="2">
    <source>
        <dbReference type="ARBA" id="ARBA00022801"/>
    </source>
</evidence>
<dbReference type="InterPro" id="IPR006103">
    <property type="entry name" value="Glyco_hydro_2_cat"/>
</dbReference>
<dbReference type="PANTHER" id="PTHR42732:SF1">
    <property type="entry name" value="BETA-MANNOSIDASE"/>
    <property type="match status" value="1"/>
</dbReference>
<dbReference type="Gene3D" id="2.60.40.10">
    <property type="entry name" value="Immunoglobulins"/>
    <property type="match status" value="2"/>
</dbReference>
<dbReference type="PANTHER" id="PTHR42732">
    <property type="entry name" value="BETA-GALACTOSIDASE"/>
    <property type="match status" value="1"/>
</dbReference>
<evidence type="ECO:0000256" key="4">
    <source>
        <dbReference type="SAM" id="SignalP"/>
    </source>
</evidence>
<dbReference type="RefSeq" id="WP_140851777.1">
    <property type="nucleotide sequence ID" value="NZ_RCZC01000007.1"/>
</dbReference>
<dbReference type="InterPro" id="IPR006104">
    <property type="entry name" value="Glyco_hydro_2_N"/>
</dbReference>
<dbReference type="SUPFAM" id="SSF49303">
    <property type="entry name" value="beta-Galactosidase/glucuronidase domain"/>
    <property type="match status" value="1"/>
</dbReference>
<keyword evidence="10" id="KW-1185">Reference proteome</keyword>
<dbReference type="AlphaFoldDB" id="A0A502FJC9"/>
<sequence>MTGKLALQLGVALVALAAPIALSAQAAPAAAAPDAQHAAGDRAVMPLADGWRFRQDDRVTGAEASAFADADWATVSVPHSWNRVGVYGPATKGRINLPGVVNKVQGIGWYRLHFTPDARFTGKRVWLEFDAASRIASVWLNGRLLGEHKGGYSRFRLDATDALAKGGDNVLVVKTDNTKPAPGSSTADVLPLTGDFFVPGGLYRPVRLIATDPVHLDMLDAGGPGAYAHTRSIAGGAAQIDLSVKLKNDGARNQPTLMRATLRDADGKAAGTVERKLALRGGAAATLEASLAIPAAHLWQGVADPYLYRLSIELLGSDGRVLDRLDQPYGIREMVIDPERGFLLNGKPYALRGIGYHQDREDKGWATDASDVESDVRTMREMGVTSIRLTHYQHGQAIHDLADRYGLVLWDEIPLVSAWTLGPDKVATEGLRANARQQLTELVRQNENHASVAVWGISNEVDFGNSLPIFLTGSKGAPPDPLPLLREINATAKQLDPNRPTTLATCCEGRLFAPGVDVPVTAGVTDVSGANRYFGWYFGAPADLAGNLDGLRAKRPTQPLALTEYGAGGSTAIHTDNVLGGPVDSRGRSQPEEIEDWVHEQNLAVIATKPYLWATWLWAGFDFASTVRHEGDAEDINTKGLVNYDHRTRKDAYYLYKANWSAEPTVYVTGRHYQDRAYAATDVRVYSNAPSTTLSVNGVALGAKAYCPMHVCTWPNVRLKEGANDVRASGAFAGKSVEDAIAWQLSADAARVWRIDSGALVAAPGAAARYGSDAFFVGGQSGTTVKPADYGKPAQPAVIAGTPDSAIVATYREGDFHYRLPVPKSRYRVTLTFVEPAAAPGERVFDVLADDRPLLPGLDVAKAAGAPMTAVVRQVSVTTKGDMLDLWFKPGKGKAIVSAIDVAPLAR</sequence>
<dbReference type="InterPro" id="IPR006102">
    <property type="entry name" value="Ig-like_GH2"/>
</dbReference>
<evidence type="ECO:0000259" key="6">
    <source>
        <dbReference type="Pfam" id="PF02836"/>
    </source>
</evidence>
<keyword evidence="4" id="KW-0732">Signal</keyword>
<comment type="similarity">
    <text evidence="1">Belongs to the glycosyl hydrolase 2 family.</text>
</comment>
<dbReference type="GO" id="GO:0005975">
    <property type="term" value="P:carbohydrate metabolic process"/>
    <property type="evidence" value="ECO:0007669"/>
    <property type="project" value="InterPro"/>
</dbReference>
<dbReference type="InterPro" id="IPR006101">
    <property type="entry name" value="Glyco_hydro_2"/>
</dbReference>
<keyword evidence="2 9" id="KW-0378">Hydrolase</keyword>
<feature type="domain" description="Glycoside hydrolase family 2 immunoglobulin-like beta-sandwich" evidence="5">
    <location>
        <begin position="236"/>
        <end position="332"/>
    </location>
</feature>
<evidence type="ECO:0000256" key="3">
    <source>
        <dbReference type="ARBA" id="ARBA00023295"/>
    </source>
</evidence>
<dbReference type="InterPro" id="IPR013783">
    <property type="entry name" value="Ig-like_fold"/>
</dbReference>
<feature type="signal peptide" evidence="4">
    <location>
        <begin position="1"/>
        <end position="26"/>
    </location>
</feature>
<reference evidence="9 10" key="1">
    <citation type="journal article" date="2019" name="Environ. Microbiol.">
        <title>Species interactions and distinct microbial communities in high Arctic permafrost affected cryosols are associated with the CH4 and CO2 gas fluxes.</title>
        <authorList>
            <person name="Altshuler I."/>
            <person name="Hamel J."/>
            <person name="Turney S."/>
            <person name="Magnuson E."/>
            <person name="Levesque R."/>
            <person name="Greer C."/>
            <person name="Whyte L.G."/>
        </authorList>
    </citation>
    <scope>NUCLEOTIDE SEQUENCE [LARGE SCALE GENOMIC DNA]</scope>
    <source>
        <strain evidence="9 10">E6.1</strain>
    </source>
</reference>
<dbReference type="InterPro" id="IPR036156">
    <property type="entry name" value="Beta-gal/glucu_dom_sf"/>
</dbReference>
<feature type="domain" description="Glycosyl hydrolases family 2 sugar binding" evidence="7">
    <location>
        <begin position="50"/>
        <end position="210"/>
    </location>
</feature>
<feature type="domain" description="Malectin" evidence="8">
    <location>
        <begin position="769"/>
        <end position="898"/>
    </location>
</feature>
<dbReference type="SUPFAM" id="SSF49785">
    <property type="entry name" value="Galactose-binding domain-like"/>
    <property type="match status" value="1"/>
</dbReference>
<dbReference type="OrthoDB" id="9758603at2"/>
<proteinExistence type="inferred from homology"/>
<dbReference type="Pfam" id="PF11721">
    <property type="entry name" value="Malectin"/>
    <property type="match status" value="1"/>
</dbReference>
<dbReference type="InterPro" id="IPR008979">
    <property type="entry name" value="Galactose-bd-like_sf"/>
</dbReference>
<feature type="domain" description="Glycoside hydrolase family 2 catalytic" evidence="6">
    <location>
        <begin position="341"/>
        <end position="660"/>
    </location>
</feature>
<evidence type="ECO:0000313" key="10">
    <source>
        <dbReference type="Proteomes" id="UP000319931"/>
    </source>
</evidence>
<dbReference type="GO" id="GO:0004553">
    <property type="term" value="F:hydrolase activity, hydrolyzing O-glycosyl compounds"/>
    <property type="evidence" value="ECO:0007669"/>
    <property type="project" value="InterPro"/>
</dbReference>
<evidence type="ECO:0000256" key="1">
    <source>
        <dbReference type="ARBA" id="ARBA00007401"/>
    </source>
</evidence>
<dbReference type="Gene3D" id="3.20.20.80">
    <property type="entry name" value="Glycosidases"/>
    <property type="match status" value="1"/>
</dbReference>
<dbReference type="Pfam" id="PF02836">
    <property type="entry name" value="Glyco_hydro_2_C"/>
    <property type="match status" value="1"/>
</dbReference>
<dbReference type="Gene3D" id="2.60.120.430">
    <property type="entry name" value="Galactose-binding lectin"/>
    <property type="match status" value="1"/>
</dbReference>
<evidence type="ECO:0000313" key="9">
    <source>
        <dbReference type="EMBL" id="TPG49352.1"/>
    </source>
</evidence>
<accession>A0A502FJC9</accession>
<dbReference type="PRINTS" id="PR00132">
    <property type="entry name" value="GLHYDRLASE2"/>
</dbReference>
<dbReference type="Gene3D" id="2.60.120.260">
    <property type="entry name" value="Galactose-binding domain-like"/>
    <property type="match status" value="1"/>
</dbReference>
<protein>
    <submittedName>
        <fullName evidence="9">Glycoside hydrolase family 2</fullName>
    </submittedName>
</protein>
<name>A0A502FJC9_9SPHN</name>
<evidence type="ECO:0000259" key="7">
    <source>
        <dbReference type="Pfam" id="PF02837"/>
    </source>
</evidence>